<dbReference type="CDD" id="cd00563">
    <property type="entry name" value="Dtyr_deacylase"/>
    <property type="match status" value="1"/>
</dbReference>
<dbReference type="InterPro" id="IPR003732">
    <property type="entry name" value="Daa-tRNA_deacyls_DTD"/>
</dbReference>
<feature type="short sequence motif" description="Gly-cisPro motif, important for rejection of L-amino acids" evidence="2">
    <location>
        <begin position="142"/>
        <end position="143"/>
    </location>
</feature>
<proteinExistence type="inferred from homology"/>
<dbReference type="AlphaFoldDB" id="A0A643FTS9"/>
<keyword evidence="2" id="KW-0820">tRNA-binding</keyword>
<accession>A0A643FTS9</accession>
<dbReference type="GO" id="GO:0000049">
    <property type="term" value="F:tRNA binding"/>
    <property type="evidence" value="ECO:0007669"/>
    <property type="project" value="UniProtKB-UniRule"/>
</dbReference>
<dbReference type="EC" id="3.1.1.96" evidence="2"/>
<keyword evidence="2" id="KW-0963">Cytoplasm</keyword>
<dbReference type="EC" id="3.1.1.-" evidence="2"/>
<gene>
    <name evidence="2" type="primary">dtd</name>
    <name evidence="4" type="ORF">F7R26_002805</name>
</gene>
<evidence type="ECO:0000256" key="2">
    <source>
        <dbReference type="HAMAP-Rule" id="MF_00518"/>
    </source>
</evidence>
<dbReference type="SUPFAM" id="SSF69500">
    <property type="entry name" value="DTD-like"/>
    <property type="match status" value="1"/>
</dbReference>
<protein>
    <recommendedName>
        <fullName evidence="2">D-aminoacyl-tRNA deacylase</fullName>
        <shortName evidence="2">DTD</shortName>
        <ecNumber evidence="2">3.1.1.96</ecNumber>
    </recommendedName>
    <alternativeName>
        <fullName evidence="2">Gly-tRNA(Ala) deacylase</fullName>
        <ecNumber evidence="2">3.1.1.-</ecNumber>
    </alternativeName>
</protein>
<comment type="function">
    <text evidence="2">An aminoacyl-tRNA editing enzyme that deacylates mischarged D-aminoacyl-tRNAs. Also deacylates mischarged glycyl-tRNA(Ala), protecting cells against glycine mischarging by AlaRS. Acts via tRNA-based rather than protein-based catalysis; rejects L-amino acids rather than detecting D-amino acids in the active site. By recycling D-aminoacyl-tRNA to D-amino acids and free tRNA molecules, this enzyme counteracts the toxicity associated with the formation of D-aminoacyl-tRNA entities in vivo and helps enforce protein L-homochirality.</text>
</comment>
<evidence type="ECO:0000256" key="3">
    <source>
        <dbReference type="SAM" id="MobiDB-lite"/>
    </source>
</evidence>
<name>A0A643FTS9_9BURK</name>
<evidence type="ECO:0000313" key="5">
    <source>
        <dbReference type="Proteomes" id="UP000397656"/>
    </source>
</evidence>
<dbReference type="EMBL" id="CP062803">
    <property type="protein sequence ID" value="QOT77043.1"/>
    <property type="molecule type" value="Genomic_DNA"/>
</dbReference>
<dbReference type="InterPro" id="IPR023509">
    <property type="entry name" value="DTD-like_sf"/>
</dbReference>
<comment type="catalytic activity">
    <reaction evidence="2">
        <text>glycyl-tRNA(Ala) + H2O = tRNA(Ala) + glycine + H(+)</text>
        <dbReference type="Rhea" id="RHEA:53744"/>
        <dbReference type="Rhea" id="RHEA-COMP:9657"/>
        <dbReference type="Rhea" id="RHEA-COMP:13640"/>
        <dbReference type="ChEBI" id="CHEBI:15377"/>
        <dbReference type="ChEBI" id="CHEBI:15378"/>
        <dbReference type="ChEBI" id="CHEBI:57305"/>
        <dbReference type="ChEBI" id="CHEBI:78442"/>
        <dbReference type="ChEBI" id="CHEBI:78522"/>
    </reaction>
</comment>
<dbReference type="GO" id="GO:0106026">
    <property type="term" value="F:Gly-tRNA(Ala) deacylase activity"/>
    <property type="evidence" value="ECO:0007669"/>
    <property type="project" value="UniProtKB-UniRule"/>
</dbReference>
<dbReference type="NCBIfam" id="TIGR00256">
    <property type="entry name" value="D-aminoacyl-tRNA deacylase"/>
    <property type="match status" value="1"/>
</dbReference>
<evidence type="ECO:0000256" key="1">
    <source>
        <dbReference type="ARBA" id="ARBA00009673"/>
    </source>
</evidence>
<dbReference type="Gene3D" id="3.50.80.10">
    <property type="entry name" value="D-tyrosyl-tRNA(Tyr) deacylase"/>
    <property type="match status" value="1"/>
</dbReference>
<dbReference type="GeneID" id="98399815"/>
<comment type="similarity">
    <text evidence="1 2">Belongs to the DTD family.</text>
</comment>
<feature type="compositionally biased region" description="Low complexity" evidence="3">
    <location>
        <begin position="155"/>
        <end position="173"/>
    </location>
</feature>
<dbReference type="PANTHER" id="PTHR10472">
    <property type="entry name" value="D-TYROSYL-TRNA TYR DEACYLASE"/>
    <property type="match status" value="1"/>
</dbReference>
<reference evidence="4 5" key="1">
    <citation type="submission" date="2020-10" db="EMBL/GenBank/DDBJ databases">
        <title>Complete genome sequence of Cupriavidus basilensis CCUG 49340T.</title>
        <authorList>
            <person name="Salva-Serra F."/>
            <person name="Donoso R.A."/>
            <person name="Cho K.H."/>
            <person name="Yoo J.A."/>
            <person name="Lee K."/>
            <person name="Yoon S.-H."/>
            <person name="Perez-Pantoja D."/>
            <person name="Moore E.R.B."/>
        </authorList>
    </citation>
    <scope>NUCLEOTIDE SEQUENCE [LARGE SCALE GENOMIC DNA]</scope>
    <source>
        <strain evidence="5">CCUG 49340</strain>
    </source>
</reference>
<dbReference type="RefSeq" id="WP_150988005.1">
    <property type="nucleotide sequence ID" value="NZ_CP062803.1"/>
</dbReference>
<comment type="domain">
    <text evidence="2">A Gly-cisPro motif from one monomer fits into the active site of the other monomer to allow specific chiral rejection of L-amino acids.</text>
</comment>
<dbReference type="GO" id="GO:0019478">
    <property type="term" value="P:D-amino acid catabolic process"/>
    <property type="evidence" value="ECO:0007669"/>
    <property type="project" value="UniProtKB-UniRule"/>
</dbReference>
<sequence>MIALIQRVAQARVTVDGRTTGEIGAGLLALVCAERGDTEAQAERLLAKLLAYRVFSDEAGKMNLPVQDIDGRGTHGGLLVVSQFTLAADTNSGTRPSFTPAAAPADGERLYNHFVARARAAHGEVQTGEFGAMMQVSLVNDGPVTFWLRVPPAAPSASSQPAQPRPAADAATA</sequence>
<comment type="catalytic activity">
    <reaction evidence="2">
        <text>a D-aminoacyl-tRNA + H2O = a tRNA + a D-alpha-amino acid + H(+)</text>
        <dbReference type="Rhea" id="RHEA:13953"/>
        <dbReference type="Rhea" id="RHEA-COMP:10123"/>
        <dbReference type="Rhea" id="RHEA-COMP:10124"/>
        <dbReference type="ChEBI" id="CHEBI:15377"/>
        <dbReference type="ChEBI" id="CHEBI:15378"/>
        <dbReference type="ChEBI" id="CHEBI:59871"/>
        <dbReference type="ChEBI" id="CHEBI:78442"/>
        <dbReference type="ChEBI" id="CHEBI:79333"/>
        <dbReference type="EC" id="3.1.1.96"/>
    </reaction>
</comment>
<dbReference type="GO" id="GO:0043908">
    <property type="term" value="F:Ser(Gly)-tRNA(Ala) hydrolase activity"/>
    <property type="evidence" value="ECO:0007669"/>
    <property type="project" value="UniProtKB-UniRule"/>
</dbReference>
<organism evidence="4 5">
    <name type="scientific">Cupriavidus basilensis</name>
    <dbReference type="NCBI Taxonomy" id="68895"/>
    <lineage>
        <taxon>Bacteria</taxon>
        <taxon>Pseudomonadati</taxon>
        <taxon>Pseudomonadota</taxon>
        <taxon>Betaproteobacteria</taxon>
        <taxon>Burkholderiales</taxon>
        <taxon>Burkholderiaceae</taxon>
        <taxon>Cupriavidus</taxon>
    </lineage>
</organism>
<dbReference type="Proteomes" id="UP000397656">
    <property type="component" value="Chromosome 1"/>
</dbReference>
<dbReference type="GO" id="GO:0005737">
    <property type="term" value="C:cytoplasm"/>
    <property type="evidence" value="ECO:0007669"/>
    <property type="project" value="UniProtKB-SubCell"/>
</dbReference>
<keyword evidence="2 4" id="KW-0378">Hydrolase</keyword>
<dbReference type="GO" id="GO:0051500">
    <property type="term" value="F:D-tyrosyl-tRNA(Tyr) deacylase activity"/>
    <property type="evidence" value="ECO:0007669"/>
    <property type="project" value="TreeGrafter"/>
</dbReference>
<keyword evidence="2" id="KW-0694">RNA-binding</keyword>
<dbReference type="Pfam" id="PF02580">
    <property type="entry name" value="Tyr_Deacylase"/>
    <property type="match status" value="1"/>
</dbReference>
<comment type="subcellular location">
    <subcellularLocation>
        <location evidence="2">Cytoplasm</location>
    </subcellularLocation>
</comment>
<evidence type="ECO:0000313" key="4">
    <source>
        <dbReference type="EMBL" id="QOT77043.1"/>
    </source>
</evidence>
<dbReference type="PANTHER" id="PTHR10472:SF5">
    <property type="entry name" value="D-AMINOACYL-TRNA DEACYLASE 1"/>
    <property type="match status" value="1"/>
</dbReference>
<feature type="region of interest" description="Disordered" evidence="3">
    <location>
        <begin position="153"/>
        <end position="173"/>
    </location>
</feature>
<dbReference type="FunFam" id="3.50.80.10:FF:000001">
    <property type="entry name" value="D-aminoacyl-tRNA deacylase"/>
    <property type="match status" value="1"/>
</dbReference>
<comment type="subunit">
    <text evidence="2">Homodimer.</text>
</comment>
<dbReference type="HAMAP" id="MF_00518">
    <property type="entry name" value="Deacylase_Dtd"/>
    <property type="match status" value="1"/>
</dbReference>